<accession>A0ACB7Z1Z3</accession>
<gene>
    <name evidence="1" type="ORF">Vadar_002071</name>
</gene>
<dbReference type="Proteomes" id="UP000828048">
    <property type="component" value="Chromosome 4"/>
</dbReference>
<evidence type="ECO:0000313" key="1">
    <source>
        <dbReference type="EMBL" id="KAH7859515.1"/>
    </source>
</evidence>
<sequence length="197" mass="21995">MAVNSCDEGQDAYTISVLPDASTTNLHSESQLAFLGHSEFPNQSNTQVCLDAKLNCQNYISLEMENAEAYSPCIVDVDIENGNSGTPKNNDESKQKMKIEGPLIHLQRVLQRQIKLQIGKKFMPLLANDSLELPKFTSRDQSATESPNNRTRKYKRSFSMNARKVVLLFSALSSMGTIILIYLTLRVRQIGDGSIHN</sequence>
<comment type="caution">
    <text evidence="1">The sequence shown here is derived from an EMBL/GenBank/DDBJ whole genome shotgun (WGS) entry which is preliminary data.</text>
</comment>
<protein>
    <submittedName>
        <fullName evidence="1">Uncharacterized protein</fullName>
    </submittedName>
</protein>
<organism evidence="1 2">
    <name type="scientific">Vaccinium darrowii</name>
    <dbReference type="NCBI Taxonomy" id="229202"/>
    <lineage>
        <taxon>Eukaryota</taxon>
        <taxon>Viridiplantae</taxon>
        <taxon>Streptophyta</taxon>
        <taxon>Embryophyta</taxon>
        <taxon>Tracheophyta</taxon>
        <taxon>Spermatophyta</taxon>
        <taxon>Magnoliopsida</taxon>
        <taxon>eudicotyledons</taxon>
        <taxon>Gunneridae</taxon>
        <taxon>Pentapetalae</taxon>
        <taxon>asterids</taxon>
        <taxon>Ericales</taxon>
        <taxon>Ericaceae</taxon>
        <taxon>Vaccinioideae</taxon>
        <taxon>Vaccinieae</taxon>
        <taxon>Vaccinium</taxon>
    </lineage>
</organism>
<keyword evidence="2" id="KW-1185">Reference proteome</keyword>
<reference evidence="1 2" key="1">
    <citation type="journal article" date="2021" name="Hortic Res">
        <title>High-quality reference genome and annotation aids understanding of berry development for evergreen blueberry (Vaccinium darrowii).</title>
        <authorList>
            <person name="Yu J."/>
            <person name="Hulse-Kemp A.M."/>
            <person name="Babiker E."/>
            <person name="Staton M."/>
        </authorList>
    </citation>
    <scope>NUCLEOTIDE SEQUENCE [LARGE SCALE GENOMIC DNA]</scope>
    <source>
        <strain evidence="2">cv. NJ 8807/NJ 8810</strain>
        <tissue evidence="1">Young leaf</tissue>
    </source>
</reference>
<dbReference type="EMBL" id="CM037154">
    <property type="protein sequence ID" value="KAH7859515.1"/>
    <property type="molecule type" value="Genomic_DNA"/>
</dbReference>
<proteinExistence type="predicted"/>
<evidence type="ECO:0000313" key="2">
    <source>
        <dbReference type="Proteomes" id="UP000828048"/>
    </source>
</evidence>
<name>A0ACB7Z1Z3_9ERIC</name>